<dbReference type="Proteomes" id="UP000230423">
    <property type="component" value="Unassembled WGS sequence"/>
</dbReference>
<evidence type="ECO:0000313" key="6">
    <source>
        <dbReference type="Proteomes" id="UP000230423"/>
    </source>
</evidence>
<dbReference type="InterPro" id="IPR001781">
    <property type="entry name" value="Znf_LIM"/>
</dbReference>
<dbReference type="SUPFAM" id="SSF57716">
    <property type="entry name" value="Glucocorticoid receptor-like (DNA-binding domain)"/>
    <property type="match status" value="1"/>
</dbReference>
<dbReference type="OrthoDB" id="1112565at2759"/>
<dbReference type="GO" id="GO:0046872">
    <property type="term" value="F:metal ion binding"/>
    <property type="evidence" value="ECO:0007669"/>
    <property type="project" value="UniProtKB-KW"/>
</dbReference>
<dbReference type="EMBL" id="KZ345395">
    <property type="protein sequence ID" value="PIO73734.1"/>
    <property type="molecule type" value="Genomic_DNA"/>
</dbReference>
<keyword evidence="2" id="KW-0862">Zinc</keyword>
<organism evidence="5 6">
    <name type="scientific">Teladorsagia circumcincta</name>
    <name type="common">Brown stomach worm</name>
    <name type="synonym">Ostertagia circumcincta</name>
    <dbReference type="NCBI Taxonomy" id="45464"/>
    <lineage>
        <taxon>Eukaryota</taxon>
        <taxon>Metazoa</taxon>
        <taxon>Ecdysozoa</taxon>
        <taxon>Nematoda</taxon>
        <taxon>Chromadorea</taxon>
        <taxon>Rhabditida</taxon>
        <taxon>Rhabditina</taxon>
        <taxon>Rhabditomorpha</taxon>
        <taxon>Strongyloidea</taxon>
        <taxon>Trichostrongylidae</taxon>
        <taxon>Teladorsagia</taxon>
    </lineage>
</organism>
<keyword evidence="6" id="KW-1185">Reference proteome</keyword>
<evidence type="ECO:0000256" key="3">
    <source>
        <dbReference type="ARBA" id="ARBA00023038"/>
    </source>
</evidence>
<reference evidence="5 6" key="1">
    <citation type="submission" date="2015-09" db="EMBL/GenBank/DDBJ databases">
        <title>Draft genome of the parasitic nematode Teladorsagia circumcincta isolate WARC Sus (inbred).</title>
        <authorList>
            <person name="Mitreva M."/>
        </authorList>
    </citation>
    <scope>NUCLEOTIDE SEQUENCE [LARGE SCALE GENOMIC DNA]</scope>
    <source>
        <strain evidence="5 6">S</strain>
    </source>
</reference>
<evidence type="ECO:0000313" key="5">
    <source>
        <dbReference type="EMBL" id="PIO73734.1"/>
    </source>
</evidence>
<evidence type="ECO:0000256" key="1">
    <source>
        <dbReference type="ARBA" id="ARBA00022723"/>
    </source>
</evidence>
<keyword evidence="3" id="KW-0440">LIM domain</keyword>
<dbReference type="Gene3D" id="2.10.110.10">
    <property type="entry name" value="Cysteine Rich Protein"/>
    <property type="match status" value="1"/>
</dbReference>
<dbReference type="AlphaFoldDB" id="A0A2G9UU26"/>
<feature type="domain" description="LIM zinc-binding" evidence="4">
    <location>
        <begin position="33"/>
        <end position="60"/>
    </location>
</feature>
<proteinExistence type="predicted"/>
<gene>
    <name evidence="5" type="ORF">TELCIR_04283</name>
</gene>
<dbReference type="Pfam" id="PF00412">
    <property type="entry name" value="LIM"/>
    <property type="match status" value="1"/>
</dbReference>
<keyword evidence="1" id="KW-0479">Metal-binding</keyword>
<protein>
    <recommendedName>
        <fullName evidence="4">LIM zinc-binding domain-containing protein</fullName>
    </recommendedName>
</protein>
<evidence type="ECO:0000259" key="4">
    <source>
        <dbReference type="Pfam" id="PF00412"/>
    </source>
</evidence>
<name>A0A2G9UU26_TELCI</name>
<sequence length="92" mass="10748">MCGCRIQEEEKFEEKEGIIVCRHCYLNGKNPKCAGCLYGIDVKYVEAGDKIWHRTCFQCSIMYRIRPERFWSKISADNDQESPELWLVGHGT</sequence>
<evidence type="ECO:0000256" key="2">
    <source>
        <dbReference type="ARBA" id="ARBA00022833"/>
    </source>
</evidence>
<accession>A0A2G9UU26</accession>